<proteinExistence type="predicted"/>
<dbReference type="Proteomes" id="UP000759273">
    <property type="component" value="Unassembled WGS sequence"/>
</dbReference>
<name>A0A943DIA0_9FIRM</name>
<accession>A0A943DIA0</accession>
<evidence type="ECO:0000313" key="1">
    <source>
        <dbReference type="EMBL" id="MBS5333584.1"/>
    </source>
</evidence>
<gene>
    <name evidence="1" type="ORF">KHY36_13790</name>
</gene>
<dbReference type="EMBL" id="JAGZGG010000047">
    <property type="protein sequence ID" value="MBS5333584.1"/>
    <property type="molecule type" value="Genomic_DNA"/>
</dbReference>
<dbReference type="AlphaFoldDB" id="A0A943DIA0"/>
<evidence type="ECO:0000313" key="2">
    <source>
        <dbReference type="Proteomes" id="UP000759273"/>
    </source>
</evidence>
<reference evidence="1" key="1">
    <citation type="submission" date="2021-02" db="EMBL/GenBank/DDBJ databases">
        <title>Infant gut strain persistence is associated with maternal origin, phylogeny, and functional potential including surface adhesion and iron acquisition.</title>
        <authorList>
            <person name="Lou Y.C."/>
        </authorList>
    </citation>
    <scope>NUCLEOTIDE SEQUENCE</scope>
    <source>
        <strain evidence="1">L3_101_000M1_dasL3_101_000M1_concoct_87</strain>
    </source>
</reference>
<organism evidence="1 2">
    <name type="scientific">Subdoligranulum variabile</name>
    <dbReference type="NCBI Taxonomy" id="214851"/>
    <lineage>
        <taxon>Bacteria</taxon>
        <taxon>Bacillati</taxon>
        <taxon>Bacillota</taxon>
        <taxon>Clostridia</taxon>
        <taxon>Eubacteriales</taxon>
        <taxon>Oscillospiraceae</taxon>
        <taxon>Subdoligranulum</taxon>
    </lineage>
</organism>
<sequence>MPDYQKDTPRQAALRREIETHAIWQYPPEERLQHNREWQSLYLLVFEFKNFLQKIEHRLQNTDASALAQDEEAMLDARYTRRSQLRGKLDTLTFTQAMRTAVAKFDTTSGKEFLAYFDAIYSNALHENVNKQANRDQGDIGLSSREGRLWKRVLDLCDKQGLDARRLPAPFYKQLADSLGLDEDALRRLIRNATSARRTFSLNEDGGDNGPAFDMADPGQEDLQLRLERTTEAMRVIALFAGKDIKDYPRLFFTTDVLGPLCAAKPTFPPERYCALLEKQEDLLWSHIFVRGYIDFLFDPAHPARLRVLPDTPLAHPLRDSSVAAYQHVTPAAVSSQRKQYTALLHKMMAQMQG</sequence>
<protein>
    <submittedName>
        <fullName evidence="1">Uncharacterized protein</fullName>
    </submittedName>
</protein>
<comment type="caution">
    <text evidence="1">The sequence shown here is derived from an EMBL/GenBank/DDBJ whole genome shotgun (WGS) entry which is preliminary data.</text>
</comment>